<proteinExistence type="predicted"/>
<gene>
    <name evidence="2" type="ORF">PMEL_200095</name>
</gene>
<accession>A0A250KIU5</accession>
<dbReference type="PROSITE" id="PS51257">
    <property type="entry name" value="PROKAR_LIPOPROTEIN"/>
    <property type="match status" value="1"/>
</dbReference>
<name>A0A250KIU5_9BACT</name>
<evidence type="ECO:0000313" key="2">
    <source>
        <dbReference type="EMBL" id="BBA29581.1"/>
    </source>
</evidence>
<organism evidence="2 3">
    <name type="scientific">Prevotella melaninogenica</name>
    <dbReference type="NCBI Taxonomy" id="28132"/>
    <lineage>
        <taxon>Bacteria</taxon>
        <taxon>Pseudomonadati</taxon>
        <taxon>Bacteroidota</taxon>
        <taxon>Bacteroidia</taxon>
        <taxon>Bacteroidales</taxon>
        <taxon>Prevotellaceae</taxon>
        <taxon>Prevotella</taxon>
    </lineage>
</organism>
<dbReference type="Gene3D" id="2.60.40.10">
    <property type="entry name" value="Immunoglobulins"/>
    <property type="match status" value="2"/>
</dbReference>
<reference evidence="2 3" key="1">
    <citation type="submission" date="2017-05" db="EMBL/GenBank/DDBJ databases">
        <title>whole genome sequence of Prevotella melaninogenica GAI 07411.</title>
        <authorList>
            <person name="Kondo Y."/>
            <person name="Hoshino T."/>
        </authorList>
    </citation>
    <scope>NUCLEOTIDE SEQUENCE [LARGE SCALE GENOMIC DNA]</scope>
    <source>
        <strain evidence="2 3">GAI 07411</strain>
    </source>
</reference>
<dbReference type="OrthoDB" id="1057389at2"/>
<dbReference type="Pfam" id="PF13004">
    <property type="entry name" value="BACON"/>
    <property type="match status" value="1"/>
</dbReference>
<feature type="domain" description="BACON" evidence="1">
    <location>
        <begin position="62"/>
        <end position="113"/>
    </location>
</feature>
<evidence type="ECO:0000313" key="3">
    <source>
        <dbReference type="Proteomes" id="UP000267517"/>
    </source>
</evidence>
<sequence length="533" mass="60684">MRIINIHKLMQFSLLYLLLGIVVGCAENDSFEQPYLNVSEKEISFSNQMIEKTITVNTNSKEWIATTPKAWVHLTQKGNEIAVHVDPNTTGIERSSYILVDGGLAVQKIMVSQSAADISLNLSNGEIILPQAGGTTTVDLKIDATSYDLTQNETPEWMQVIKKKHGLKFISKPNYSTTERTTKLTIAFAGKNNDVVVKQPGVSTFILACNPGNPYSLHKMMDYEYRRGSFLTEYGGPDEVNGIFEESYFFKTPSPLFKDVVYVHDTKHSVPTRIYTRSLTREGVNAVKSQAFQDFMKANGYTRDEKDTNHYVNIKEAFTMDVDIREENNSVVLFFYQMHTQDRSYPTFSSLDLGPVDLLNKTDKKISDVEKYEQGKNSEEMKRQMSKSNEVEAILYKTNDPTLIARTYFFFLRSDATTPQDKVGSIEQYSLFYGQPNLGIWQYGNEWFITNEFDKLLTSNNFEFVGYNGKHHIYARRSDYLTLAISGGEYADVNNGKAVMQITVLYKPTVFAGSKEQRLAKVERMLKQTNPKK</sequence>
<dbReference type="CDD" id="cd14948">
    <property type="entry name" value="BACON"/>
    <property type="match status" value="1"/>
</dbReference>
<dbReference type="PROSITE" id="PS50890">
    <property type="entry name" value="PUA"/>
    <property type="match status" value="1"/>
</dbReference>
<dbReference type="InterPro" id="IPR013783">
    <property type="entry name" value="Ig-like_fold"/>
</dbReference>
<dbReference type="RefSeq" id="WP_120174749.1">
    <property type="nucleotide sequence ID" value="NZ_AP018050.1"/>
</dbReference>
<dbReference type="EMBL" id="AP018050">
    <property type="protein sequence ID" value="BBA29581.1"/>
    <property type="molecule type" value="Genomic_DNA"/>
</dbReference>
<dbReference type="Proteomes" id="UP000267517">
    <property type="component" value="Chromosome II"/>
</dbReference>
<dbReference type="InterPro" id="IPR024361">
    <property type="entry name" value="BACON"/>
</dbReference>
<evidence type="ECO:0000259" key="1">
    <source>
        <dbReference type="Pfam" id="PF13004"/>
    </source>
</evidence>
<protein>
    <recommendedName>
        <fullName evidence="1">BACON domain-containing protein</fullName>
    </recommendedName>
</protein>
<dbReference type="AlphaFoldDB" id="A0A250KIU5"/>